<evidence type="ECO:0000313" key="15">
    <source>
        <dbReference type="EMBL" id="PTM97162.1"/>
    </source>
</evidence>
<comment type="catalytic activity">
    <reaction evidence="8">
        <text>3-dehydro-D-erythronate + ATP = 3-dehydro-4-O-phospho-D-erythronate + ADP + H(+)</text>
        <dbReference type="Rhea" id="RHEA:52556"/>
        <dbReference type="ChEBI" id="CHEBI:15378"/>
        <dbReference type="ChEBI" id="CHEBI:30616"/>
        <dbReference type="ChEBI" id="CHEBI:57958"/>
        <dbReference type="ChEBI" id="CHEBI:136593"/>
        <dbReference type="ChEBI" id="CHEBI:456216"/>
        <dbReference type="EC" id="2.7.1.217"/>
    </reaction>
</comment>
<dbReference type="Pfam" id="PF17042">
    <property type="entry name" value="NBD_C"/>
    <property type="match status" value="1"/>
</dbReference>
<comment type="catalytic activity">
    <reaction evidence="7">
        <text>3-dehydro-L-erythronate + ATP = 3-dehydro-4-O-phospho-L-erythronate + ADP + H(+)</text>
        <dbReference type="Rhea" id="RHEA:52552"/>
        <dbReference type="ChEBI" id="CHEBI:15378"/>
        <dbReference type="ChEBI" id="CHEBI:30616"/>
        <dbReference type="ChEBI" id="CHEBI:136592"/>
        <dbReference type="ChEBI" id="CHEBI:136670"/>
        <dbReference type="ChEBI" id="CHEBI:456216"/>
        <dbReference type="EC" id="2.7.1.217"/>
    </reaction>
</comment>
<dbReference type="InterPro" id="IPR050007">
    <property type="entry name" value="OtnK"/>
</dbReference>
<evidence type="ECO:0000256" key="10">
    <source>
        <dbReference type="ARBA" id="ARBA00039095"/>
    </source>
</evidence>
<dbReference type="InterPro" id="IPR042213">
    <property type="entry name" value="NBD_C_sf"/>
</dbReference>
<dbReference type="Pfam" id="PF07005">
    <property type="entry name" value="SBD_N"/>
    <property type="match status" value="1"/>
</dbReference>
<accession>A0A2T5BDY2</accession>
<dbReference type="GO" id="GO:0005524">
    <property type="term" value="F:ATP binding"/>
    <property type="evidence" value="ECO:0007669"/>
    <property type="project" value="UniProtKB-KW"/>
</dbReference>
<evidence type="ECO:0000256" key="11">
    <source>
        <dbReference type="ARBA" id="ARBA00039461"/>
    </source>
</evidence>
<dbReference type="Gene3D" id="3.40.980.20">
    <property type="entry name" value="Four-carbon acid sugar kinase, nucleotide binding domain"/>
    <property type="match status" value="1"/>
</dbReference>
<evidence type="ECO:0000256" key="3">
    <source>
        <dbReference type="ARBA" id="ARBA00022741"/>
    </source>
</evidence>
<dbReference type="GO" id="GO:0016301">
    <property type="term" value="F:kinase activity"/>
    <property type="evidence" value="ECO:0007669"/>
    <property type="project" value="UniProtKB-KW"/>
</dbReference>
<dbReference type="AlphaFoldDB" id="A0A2T5BDY2"/>
<comment type="function">
    <text evidence="9">Catalyzes the ATP-dependent phosphorylation of 3-oxo-tetronate to 3-oxo-tetronate 4-phosphate.</text>
</comment>
<evidence type="ECO:0000256" key="7">
    <source>
        <dbReference type="ARBA" id="ARBA00035898"/>
    </source>
</evidence>
<keyword evidence="5" id="KW-0067">ATP-binding</keyword>
<keyword evidence="6" id="KW-0119">Carbohydrate metabolism</keyword>
<dbReference type="Gene3D" id="3.40.50.10840">
    <property type="entry name" value="Putative sugar-binding, N-terminal domain"/>
    <property type="match status" value="1"/>
</dbReference>
<comment type="caution">
    <text evidence="15">The sequence shown here is derived from an EMBL/GenBank/DDBJ whole genome shotgun (WGS) entry which is preliminary data.</text>
</comment>
<gene>
    <name evidence="15" type="ORF">C7449_10230</name>
</gene>
<organism evidence="15 16">
    <name type="scientific">Mycoplana dimorpha</name>
    <dbReference type="NCBI Taxonomy" id="28320"/>
    <lineage>
        <taxon>Bacteria</taxon>
        <taxon>Pseudomonadati</taxon>
        <taxon>Pseudomonadota</taxon>
        <taxon>Alphaproteobacteria</taxon>
        <taxon>Hyphomicrobiales</taxon>
        <taxon>Rhizobiaceae</taxon>
        <taxon>Mycoplana</taxon>
    </lineage>
</organism>
<evidence type="ECO:0000259" key="14">
    <source>
        <dbReference type="Pfam" id="PF17042"/>
    </source>
</evidence>
<evidence type="ECO:0000256" key="2">
    <source>
        <dbReference type="ARBA" id="ARBA00022679"/>
    </source>
</evidence>
<dbReference type="Proteomes" id="UP000241247">
    <property type="component" value="Unassembled WGS sequence"/>
</dbReference>
<dbReference type="InterPro" id="IPR031475">
    <property type="entry name" value="NBD_C"/>
</dbReference>
<evidence type="ECO:0000313" key="16">
    <source>
        <dbReference type="Proteomes" id="UP000241247"/>
    </source>
</evidence>
<evidence type="ECO:0000256" key="8">
    <source>
        <dbReference type="ARBA" id="ARBA00036346"/>
    </source>
</evidence>
<dbReference type="InterPro" id="IPR037051">
    <property type="entry name" value="4-carb_acid_sugar_kinase_N_sf"/>
</dbReference>
<dbReference type="RefSeq" id="WP_108001464.1">
    <property type="nucleotide sequence ID" value="NZ_JBHEEX010000015.1"/>
</dbReference>
<evidence type="ECO:0000259" key="13">
    <source>
        <dbReference type="Pfam" id="PF07005"/>
    </source>
</evidence>
<keyword evidence="4" id="KW-0418">Kinase</keyword>
<evidence type="ECO:0000256" key="6">
    <source>
        <dbReference type="ARBA" id="ARBA00023277"/>
    </source>
</evidence>
<dbReference type="OrthoDB" id="191465at2"/>
<dbReference type="EC" id="2.7.1.217" evidence="10"/>
<feature type="domain" description="Four-carbon acid sugar kinase N-terminal" evidence="13">
    <location>
        <begin position="3"/>
        <end position="228"/>
    </location>
</feature>
<dbReference type="SUPFAM" id="SSF142764">
    <property type="entry name" value="YgbK-like"/>
    <property type="match status" value="1"/>
</dbReference>
<name>A0A2T5BDY2_MYCDI</name>
<proteinExistence type="inferred from homology"/>
<protein>
    <recommendedName>
        <fullName evidence="11">3-oxo-tetronate kinase</fullName>
        <ecNumber evidence="10">2.7.1.217</ecNumber>
    </recommendedName>
    <alternativeName>
        <fullName evidence="12">3-dehydrotetronate 4-kinase</fullName>
    </alternativeName>
</protein>
<feature type="domain" description="Four-carbon acid sugar kinase nucleotide binding" evidence="14">
    <location>
        <begin position="256"/>
        <end position="412"/>
    </location>
</feature>
<keyword evidence="16" id="KW-1185">Reference proteome</keyword>
<evidence type="ECO:0000256" key="12">
    <source>
        <dbReference type="ARBA" id="ARBA00041377"/>
    </source>
</evidence>
<reference evidence="15 16" key="1">
    <citation type="submission" date="2018-04" db="EMBL/GenBank/DDBJ databases">
        <title>Genomic Encyclopedia of Type Strains, Phase IV (KMG-IV): sequencing the most valuable type-strain genomes for metagenomic binning, comparative biology and taxonomic classification.</title>
        <authorList>
            <person name="Goeker M."/>
        </authorList>
    </citation>
    <scope>NUCLEOTIDE SEQUENCE [LARGE SCALE GENOMIC DNA]</scope>
    <source>
        <strain evidence="15 16">DSM 7138</strain>
    </source>
</reference>
<sequence>MLLGAIADDLTGATDLALMLSREGMRTVLAVGVPPDDFEYQGADAVVVALKSRTSPAAEAVTLSLRALACLTGSGARQVMFKYCSTFDSTPEGNIGPVAEALLEALKTDITIVCPAFPANGRTVYQGHLFVGDQLLSESPMKDHPLTPMTDSSLVRLMHAQTRLPVGLVDRKTVAGGPAAVRDAFERARGQGTKLLVVDAISDDDLRVIGEAAAGLRLVTGGSGIAIGLPENFRRAGLLGVSRITSRFAAPPGRAVTLAGSCSRATRDQIATALAAGTPAFRVDPVAIAETRLSPGQVVEWAVATEGVPLIYSSAEPQAVRDAQQRLGRDRAGEIVEHFLADAAAGLLDRGFSRFLVAGGETSGAVVGALGVPALLIGPEIDPGVPWTLSLGSERPLALALKSGNFGGTGFFSKAWEMLS</sequence>
<evidence type="ECO:0000256" key="1">
    <source>
        <dbReference type="ARBA" id="ARBA00005715"/>
    </source>
</evidence>
<evidence type="ECO:0000256" key="4">
    <source>
        <dbReference type="ARBA" id="ARBA00022777"/>
    </source>
</evidence>
<comment type="similarity">
    <text evidence="1">Belongs to the four-carbon acid sugar kinase family.</text>
</comment>
<keyword evidence="2" id="KW-0808">Transferase</keyword>
<dbReference type="NCBIfam" id="NF043035">
    <property type="entry name" value="OxoTetrKin"/>
    <property type="match status" value="1"/>
</dbReference>
<evidence type="ECO:0000256" key="9">
    <source>
        <dbReference type="ARBA" id="ARBA00037335"/>
    </source>
</evidence>
<dbReference type="EMBL" id="PZZZ01000002">
    <property type="protein sequence ID" value="PTM97162.1"/>
    <property type="molecule type" value="Genomic_DNA"/>
</dbReference>
<dbReference type="InterPro" id="IPR010737">
    <property type="entry name" value="4-carb_acid_sugar_kinase_N"/>
</dbReference>
<evidence type="ECO:0000256" key="5">
    <source>
        <dbReference type="ARBA" id="ARBA00022840"/>
    </source>
</evidence>
<keyword evidence="3" id="KW-0547">Nucleotide-binding</keyword>